<dbReference type="GO" id="GO:0017056">
    <property type="term" value="F:structural constituent of nuclear pore"/>
    <property type="evidence" value="ECO:0007669"/>
    <property type="project" value="InterPro"/>
</dbReference>
<evidence type="ECO:0000313" key="5">
    <source>
        <dbReference type="EMBL" id="KAB8069277.1"/>
    </source>
</evidence>
<dbReference type="Proteomes" id="UP000326565">
    <property type="component" value="Unassembled WGS sequence"/>
</dbReference>
<reference evidence="5 6" key="1">
    <citation type="submission" date="2019-04" db="EMBL/GenBank/DDBJ databases">
        <title>Friends and foes A comparative genomics study of 23 Aspergillus species from section Flavi.</title>
        <authorList>
            <consortium name="DOE Joint Genome Institute"/>
            <person name="Kjaerbolling I."/>
            <person name="Vesth T."/>
            <person name="Frisvad J.C."/>
            <person name="Nybo J.L."/>
            <person name="Theobald S."/>
            <person name="Kildgaard S."/>
            <person name="Isbrandt T."/>
            <person name="Kuo A."/>
            <person name="Sato A."/>
            <person name="Lyhne E.K."/>
            <person name="Kogle M.E."/>
            <person name="Wiebenga A."/>
            <person name="Kun R.S."/>
            <person name="Lubbers R.J."/>
            <person name="Makela M.R."/>
            <person name="Barry K."/>
            <person name="Chovatia M."/>
            <person name="Clum A."/>
            <person name="Daum C."/>
            <person name="Haridas S."/>
            <person name="He G."/>
            <person name="LaButti K."/>
            <person name="Lipzen A."/>
            <person name="Mondo S."/>
            <person name="Riley R."/>
            <person name="Salamov A."/>
            <person name="Simmons B.A."/>
            <person name="Magnuson J.K."/>
            <person name="Henrissat B."/>
            <person name="Mortensen U.H."/>
            <person name="Larsen T.O."/>
            <person name="Devries R.P."/>
            <person name="Grigoriev I.V."/>
            <person name="Machida M."/>
            <person name="Baker S.E."/>
            <person name="Andersen M.R."/>
        </authorList>
    </citation>
    <scope>NUCLEOTIDE SEQUENCE [LARGE SCALE GENOMIC DNA]</scope>
    <source>
        <strain evidence="5 6">CBS 151.66</strain>
    </source>
</reference>
<keyword evidence="3" id="KW-0539">Nucleus</keyword>
<feature type="region of interest" description="Disordered" evidence="4">
    <location>
        <begin position="1"/>
        <end position="74"/>
    </location>
</feature>
<evidence type="ECO:0000256" key="4">
    <source>
        <dbReference type="SAM" id="MobiDB-lite"/>
    </source>
</evidence>
<organism evidence="5 6">
    <name type="scientific">Aspergillus leporis</name>
    <dbReference type="NCBI Taxonomy" id="41062"/>
    <lineage>
        <taxon>Eukaryota</taxon>
        <taxon>Fungi</taxon>
        <taxon>Dikarya</taxon>
        <taxon>Ascomycota</taxon>
        <taxon>Pezizomycotina</taxon>
        <taxon>Eurotiomycetes</taxon>
        <taxon>Eurotiomycetidae</taxon>
        <taxon>Eurotiales</taxon>
        <taxon>Aspergillaceae</taxon>
        <taxon>Aspergillus</taxon>
        <taxon>Aspergillus subgen. Circumdati</taxon>
    </lineage>
</organism>
<dbReference type="InterPro" id="IPR007231">
    <property type="entry name" value="Nucleoporin_int_Nup93/Nic96"/>
</dbReference>
<feature type="compositionally biased region" description="Low complexity" evidence="4">
    <location>
        <begin position="43"/>
        <end position="68"/>
    </location>
</feature>
<dbReference type="PANTHER" id="PTHR11225">
    <property type="entry name" value="NUCLEAR PORE COMPLEX PROTEIN NUP93 NUCLEOPORIN NUP93 DEAD EYE PROTEIN"/>
    <property type="match status" value="1"/>
</dbReference>
<dbReference type="Pfam" id="PF04097">
    <property type="entry name" value="Nic96"/>
    <property type="match status" value="1"/>
</dbReference>
<evidence type="ECO:0000313" key="6">
    <source>
        <dbReference type="Proteomes" id="UP000326565"/>
    </source>
</evidence>
<keyword evidence="6" id="KW-1185">Reference proteome</keyword>
<feature type="region of interest" description="Disordered" evidence="4">
    <location>
        <begin position="237"/>
        <end position="267"/>
    </location>
</feature>
<evidence type="ECO:0000256" key="3">
    <source>
        <dbReference type="ARBA" id="ARBA00023242"/>
    </source>
</evidence>
<gene>
    <name evidence="5" type="ORF">BDV29DRAFT_183060</name>
</gene>
<dbReference type="GO" id="GO:0005643">
    <property type="term" value="C:nuclear pore"/>
    <property type="evidence" value="ECO:0007669"/>
    <property type="project" value="InterPro"/>
</dbReference>
<dbReference type="EMBL" id="ML732348">
    <property type="protein sequence ID" value="KAB8069277.1"/>
    <property type="molecule type" value="Genomic_DNA"/>
</dbReference>
<comment type="similarity">
    <text evidence="2">Belongs to the nucleoporin interacting component (NIC) family.</text>
</comment>
<evidence type="ECO:0000256" key="2">
    <source>
        <dbReference type="ARBA" id="ARBA00010186"/>
    </source>
</evidence>
<evidence type="ECO:0000256" key="1">
    <source>
        <dbReference type="ARBA" id="ARBA00004259"/>
    </source>
</evidence>
<dbReference type="AlphaFoldDB" id="A0A5N5WNK4"/>
<dbReference type="GO" id="GO:0006606">
    <property type="term" value="P:protein import into nucleus"/>
    <property type="evidence" value="ECO:0007669"/>
    <property type="project" value="TreeGrafter"/>
</dbReference>
<dbReference type="OrthoDB" id="1918363at2759"/>
<sequence>MASATSSSLFGGGGLGTTAQSSSLFSTNNTITQAPPAGSIFGAQPQAQQQSTPSLNIGQSQAQTSATQDSRPSHLMTQPAFFNSLLERGKKRPLSTVGQSSNYEELPSLQLGLDDIRRKARELGNGGAKDFRQPVPNSKAHYLLAASGISPGHALRDLKALDPQASISSSFKEQETFDPDNQKFLRNIQQRGRQAMIAESHARTHRDFDIFLDEKVDLDWEEQRRRIFQHFGLGQKDDTASDGRGSFGRSMKQSKLPGATPSHIASGVSHRSVFGRSGLEKSVIGAPSTGTASHQFFEDPMERSGTSGAQSPDLRFLREKMGRYADKVQSLNSARLQARTFPILYEFSEVERHVGGDVPRQLFDAYHALISIVKESPNATNASDTGALKERKFSEDYLEEVPNSRRAVNLRIRIVEGSRAFLESQFYNEVESAIAKNPREAQLGGIPTVINKIRAYIRLRAARKDLAPDGTELQMVGQDYCWIQIFYLLRCGFITEAAEYVSQDPGFRSLDHKFVTYMTTYAQNRRLPRDLQQKINGEYQQRSRNAPDNTVDPYRMACYKIIGRCDLSRRRLEGVNQSVEDWMWLQFSLAREDDRAEEVAGDVFGLEDIQTDITEIGQRVFGKGQEGPGGYGTFFLLQVLGGMFEQAVSYLGSYAPVSAVHFAIALAYYGLLRVSDFYVSGEDILSFTVKQYPQINFGHLITQYTREFRTGFVEAAVDYFSLLCLNADLPGSLGKSQASVCHEALREYILETRDFAKLLGDIRSDGTRIKGLIEQRISLIKLVDQEEFLKTITVQAAAVADDKGLITDAVLLYHLAEDYDRVIDIINRALSDSVAVELGGPTLKLLPLQPRTKSQGTQALEQEAPREPGDSLSLTAVEDPMVLARNIIGIYNTNALYYQRIRPVNRDACGLLLRMMEAKAQVEAGKWTPALDAINALNILPLRARGSVPYIRSAAQAFSSFPPIISRNVGHVIMWSITCIGHERERLSTGAYENEIRQSLADELLVMAKDLMIFSGMVKYKLPPRVYETLARAGADIGAY</sequence>
<proteinExistence type="inferred from homology"/>
<comment type="subcellular location">
    <subcellularLocation>
        <location evidence="1">Nucleus envelope</location>
    </subcellularLocation>
</comment>
<name>A0A5N5WNK4_9EURO</name>
<dbReference type="GO" id="GO:0016973">
    <property type="term" value="P:poly(A)+ mRNA export from nucleus"/>
    <property type="evidence" value="ECO:0007669"/>
    <property type="project" value="TreeGrafter"/>
</dbReference>
<dbReference type="PANTHER" id="PTHR11225:SF4">
    <property type="entry name" value="NUCLEAR PORE COMPLEX PROTEIN NUP93"/>
    <property type="match status" value="1"/>
</dbReference>
<accession>A0A5N5WNK4</accession>
<protein>
    <submittedName>
        <fullName evidence="5">Nup93/Nic96-domain-containing protein</fullName>
    </submittedName>
</protein>